<feature type="compositionally biased region" description="Low complexity" evidence="7">
    <location>
        <begin position="58"/>
        <end position="73"/>
    </location>
</feature>
<dbReference type="SUPFAM" id="SSF53335">
    <property type="entry name" value="S-adenosyl-L-methionine-dependent methyltransferases"/>
    <property type="match status" value="1"/>
</dbReference>
<dbReference type="InterPro" id="IPR041532">
    <property type="entry name" value="RlmI-like_PUA"/>
</dbReference>
<dbReference type="SUPFAM" id="SSF88697">
    <property type="entry name" value="PUA domain-like"/>
    <property type="match status" value="1"/>
</dbReference>
<evidence type="ECO:0000259" key="9">
    <source>
        <dbReference type="Pfam" id="PF17785"/>
    </source>
</evidence>
<dbReference type="PANTHER" id="PTHR42873:SF1">
    <property type="entry name" value="S-ADENOSYLMETHIONINE-DEPENDENT METHYLTRANSFERASE DOMAIN-CONTAINING PROTEIN"/>
    <property type="match status" value="1"/>
</dbReference>
<protein>
    <submittedName>
        <fullName evidence="10">SAM-dependent methyltransferase</fullName>
    </submittedName>
</protein>
<organism evidence="10 11">
    <name type="scientific">Rhodopirellula sallentina SM41</name>
    <dbReference type="NCBI Taxonomy" id="1263870"/>
    <lineage>
        <taxon>Bacteria</taxon>
        <taxon>Pseudomonadati</taxon>
        <taxon>Planctomycetota</taxon>
        <taxon>Planctomycetia</taxon>
        <taxon>Pirellulales</taxon>
        <taxon>Pirellulaceae</taxon>
        <taxon>Rhodopirellula</taxon>
    </lineage>
</organism>
<reference evidence="10 11" key="1">
    <citation type="journal article" date="2013" name="Mar. Genomics">
        <title>Expression of sulfatases in Rhodopirellula baltica and the diversity of sulfatases in the genus Rhodopirellula.</title>
        <authorList>
            <person name="Wegner C.E."/>
            <person name="Richter-Heitmann T."/>
            <person name="Klindworth A."/>
            <person name="Klockow C."/>
            <person name="Richter M."/>
            <person name="Achstetter T."/>
            <person name="Glockner F.O."/>
            <person name="Harder J."/>
        </authorList>
    </citation>
    <scope>NUCLEOTIDE SEQUENCE [LARGE SCALE GENOMIC DNA]</scope>
    <source>
        <strain evidence="10 11">SM41</strain>
    </source>
</reference>
<evidence type="ECO:0000256" key="6">
    <source>
        <dbReference type="ARBA" id="ARBA00038091"/>
    </source>
</evidence>
<dbReference type="EMBL" id="ANOH01000169">
    <property type="protein sequence ID" value="EMI56098.1"/>
    <property type="molecule type" value="Genomic_DNA"/>
</dbReference>
<dbReference type="Proteomes" id="UP000011885">
    <property type="component" value="Unassembled WGS sequence"/>
</dbReference>
<dbReference type="GO" id="GO:0003723">
    <property type="term" value="F:RNA binding"/>
    <property type="evidence" value="ECO:0007669"/>
    <property type="project" value="InterPro"/>
</dbReference>
<proteinExistence type="inferred from homology"/>
<feature type="region of interest" description="Disordered" evidence="7">
    <location>
        <begin position="1"/>
        <end position="39"/>
    </location>
</feature>
<sequence length="527" mass="56849">MSSSPSPSADPSTPSDSAGGRQSETGGSSPAVYRTKPNRHFPFLARHPWVLANTLADAPKQTSKKTASAKTGSPDSDPPGGQHQDAQAASEPVHADPEHAKQQQTEPRDPGQPIDLLDHDGNWIGRGLANPASRLRLRLYSFSRDEPVDDALFAKRIDEAVARRRLATPANPPAGAAAAEDGTAENAQMPIGLPQKGERLIFSEADRLSGLIVDRYADCLSVQFTAAALLSRGPFLIDEVLAAAEKYGTPCRRVVARMDAATAKHEAVSPEQIAEVESWSRGIDTAPSPTNLSAPNPSDPSSSDAEQDPESSNHTVWYWHNDLKMAIDLRDGQKTGGYLDQQANHAEAARYMKGKRVLDICTYTGGFALAAARAGASEVIGVDSSEKALQMARRNADANSLSHVQFERADCFDDLKQRHERGEFFDAVVLDPPRFAGSRRQVDSALRAYARLNMSAVNLLQPGGLLVTCSCSGHVSRADFLNMLADVGRKRRRDIIILQSRGPASDHPLAVSCPESDYLKCVIAQVH</sequence>
<dbReference type="CDD" id="cd02440">
    <property type="entry name" value="AdoMet_MTases"/>
    <property type="match status" value="1"/>
</dbReference>
<feature type="compositionally biased region" description="Low complexity" evidence="7">
    <location>
        <begin position="293"/>
        <end position="304"/>
    </location>
</feature>
<dbReference type="PROSITE" id="PS50890">
    <property type="entry name" value="PUA"/>
    <property type="match status" value="1"/>
</dbReference>
<evidence type="ECO:0000313" key="10">
    <source>
        <dbReference type="EMBL" id="EMI56098.1"/>
    </source>
</evidence>
<comment type="caution">
    <text evidence="10">The sequence shown here is derived from an EMBL/GenBank/DDBJ whole genome shotgun (WGS) entry which is preliminary data.</text>
</comment>
<dbReference type="GO" id="GO:0032259">
    <property type="term" value="P:methylation"/>
    <property type="evidence" value="ECO:0007669"/>
    <property type="project" value="UniProtKB-KW"/>
</dbReference>
<feature type="region of interest" description="Disordered" evidence="7">
    <location>
        <begin position="264"/>
        <end position="312"/>
    </location>
</feature>
<gene>
    <name evidence="10" type="ORF">RSSM_02433</name>
</gene>
<dbReference type="RefSeq" id="WP_008678083.1">
    <property type="nucleotide sequence ID" value="NZ_ANOH01000169.1"/>
</dbReference>
<comment type="subcellular location">
    <subcellularLocation>
        <location evidence="1">Cytoplasm</location>
    </subcellularLocation>
</comment>
<dbReference type="GO" id="GO:0005737">
    <property type="term" value="C:cytoplasm"/>
    <property type="evidence" value="ECO:0007669"/>
    <property type="project" value="UniProtKB-SubCell"/>
</dbReference>
<dbReference type="AlphaFoldDB" id="M5UJA1"/>
<feature type="domain" description="S-adenosylmethionine-dependent methyltransferase" evidence="8">
    <location>
        <begin position="319"/>
        <end position="480"/>
    </location>
</feature>
<feature type="compositionally biased region" description="Basic and acidic residues" evidence="7">
    <location>
        <begin position="93"/>
        <end position="109"/>
    </location>
</feature>
<comment type="similarity">
    <text evidence="6">Belongs to the methyltransferase superfamily. RlmI family.</text>
</comment>
<keyword evidence="2" id="KW-0963">Cytoplasm</keyword>
<dbReference type="InterPro" id="IPR036974">
    <property type="entry name" value="PUA_sf"/>
</dbReference>
<dbReference type="InterPro" id="IPR015947">
    <property type="entry name" value="PUA-like_sf"/>
</dbReference>
<evidence type="ECO:0000313" key="11">
    <source>
        <dbReference type="Proteomes" id="UP000011885"/>
    </source>
</evidence>
<evidence type="ECO:0000256" key="7">
    <source>
        <dbReference type="SAM" id="MobiDB-lite"/>
    </source>
</evidence>
<keyword evidence="5" id="KW-0949">S-adenosyl-L-methionine</keyword>
<dbReference type="InterPro" id="IPR019614">
    <property type="entry name" value="SAM-dep_methyl-trfase"/>
</dbReference>
<dbReference type="GO" id="GO:0008168">
    <property type="term" value="F:methyltransferase activity"/>
    <property type="evidence" value="ECO:0007669"/>
    <property type="project" value="UniProtKB-KW"/>
</dbReference>
<feature type="domain" description="RlmI-like PUA" evidence="9">
    <location>
        <begin position="107"/>
        <end position="142"/>
    </location>
</feature>
<dbReference type="Gene3D" id="2.30.130.10">
    <property type="entry name" value="PUA domain"/>
    <property type="match status" value="1"/>
</dbReference>
<dbReference type="OrthoDB" id="9805492at2"/>
<evidence type="ECO:0000256" key="4">
    <source>
        <dbReference type="ARBA" id="ARBA00022679"/>
    </source>
</evidence>
<evidence type="ECO:0000256" key="3">
    <source>
        <dbReference type="ARBA" id="ARBA00022603"/>
    </source>
</evidence>
<dbReference type="Gene3D" id="3.30.750.80">
    <property type="entry name" value="RNA methyltransferase domain (HRMD) like"/>
    <property type="match status" value="1"/>
</dbReference>
<accession>M5UJA1</accession>
<dbReference type="CDD" id="cd11572">
    <property type="entry name" value="RlmI_M_like"/>
    <property type="match status" value="1"/>
</dbReference>
<keyword evidence="4 10" id="KW-0808">Transferase</keyword>
<evidence type="ECO:0000256" key="1">
    <source>
        <dbReference type="ARBA" id="ARBA00004496"/>
    </source>
</evidence>
<name>M5UJA1_9BACT</name>
<feature type="region of interest" description="Disordered" evidence="7">
    <location>
        <begin position="54"/>
        <end position="118"/>
    </location>
</feature>
<keyword evidence="11" id="KW-1185">Reference proteome</keyword>
<dbReference type="Gene3D" id="3.40.50.150">
    <property type="entry name" value="Vaccinia Virus protein VP39"/>
    <property type="match status" value="1"/>
</dbReference>
<evidence type="ECO:0000259" key="8">
    <source>
        <dbReference type="Pfam" id="PF10672"/>
    </source>
</evidence>
<dbReference type="InterPro" id="IPR029063">
    <property type="entry name" value="SAM-dependent_MTases_sf"/>
</dbReference>
<feature type="compositionally biased region" description="Low complexity" evidence="7">
    <location>
        <begin position="1"/>
        <end position="18"/>
    </location>
</feature>
<dbReference type="Pfam" id="PF17785">
    <property type="entry name" value="PUA_3"/>
    <property type="match status" value="1"/>
</dbReference>
<keyword evidence="3 10" id="KW-0489">Methyltransferase</keyword>
<dbReference type="PANTHER" id="PTHR42873">
    <property type="entry name" value="RIBOSOMAL RNA LARGE SUBUNIT METHYLTRANSFERASE"/>
    <property type="match status" value="1"/>
</dbReference>
<evidence type="ECO:0000256" key="2">
    <source>
        <dbReference type="ARBA" id="ARBA00022490"/>
    </source>
</evidence>
<dbReference type="Pfam" id="PF10672">
    <property type="entry name" value="Methyltrans_SAM"/>
    <property type="match status" value="1"/>
</dbReference>
<evidence type="ECO:0000256" key="5">
    <source>
        <dbReference type="ARBA" id="ARBA00022691"/>
    </source>
</evidence>
<dbReference type="PATRIC" id="fig|1263870.3.peg.2588"/>